<sequence length="320" mass="36365">MSSSLVDRMKLMLSTGDGADVHFLVGKEKELLPAHKQILKHASVVFEAMFRFDSQNGKAENSSADITVTEVPDVEAAAFKDFAHRCLGYICRNAGSLFRSEEFLQIDQNILDEMFERNQLAINNEFELWEDALRWADEKCRQNAIECSAANRRSALGSALFKIRFPIIPQREFSTDIVPSGVLTMEEFVGIYQFHSHPNLSGVPGLYPLKFPSHARISDWNIPKGKRGTIMMEIEKVSEFVQQKEGTSRFSDAVPIKGLPWQIWAQIRTKKDSTEKWLSFFLRCAASKKDENRNCICSATFRIASQMRGTEDLIGKRNDL</sequence>
<comment type="caution">
    <text evidence="2">The sequence shown here is derived from an EMBL/GenBank/DDBJ whole genome shotgun (WGS) entry which is preliminary data.</text>
</comment>
<dbReference type="InterPro" id="IPR008974">
    <property type="entry name" value="TRAF-like"/>
</dbReference>
<dbReference type="InterPro" id="IPR011705">
    <property type="entry name" value="BACK"/>
</dbReference>
<evidence type="ECO:0000259" key="1">
    <source>
        <dbReference type="PROSITE" id="PS50097"/>
    </source>
</evidence>
<keyword evidence="3" id="KW-1185">Reference proteome</keyword>
<dbReference type="SMART" id="SM00875">
    <property type="entry name" value="BACK"/>
    <property type="match status" value="1"/>
</dbReference>
<protein>
    <recommendedName>
        <fullName evidence="1">BTB domain-containing protein</fullName>
    </recommendedName>
</protein>
<proteinExistence type="predicted"/>
<organism evidence="2 3">
    <name type="scientific">Heterodera trifolii</name>
    <dbReference type="NCBI Taxonomy" id="157864"/>
    <lineage>
        <taxon>Eukaryota</taxon>
        <taxon>Metazoa</taxon>
        <taxon>Ecdysozoa</taxon>
        <taxon>Nematoda</taxon>
        <taxon>Chromadorea</taxon>
        <taxon>Rhabditida</taxon>
        <taxon>Tylenchina</taxon>
        <taxon>Tylenchomorpha</taxon>
        <taxon>Tylenchoidea</taxon>
        <taxon>Heteroderidae</taxon>
        <taxon>Heteroderinae</taxon>
        <taxon>Heterodera</taxon>
    </lineage>
</organism>
<dbReference type="PANTHER" id="PTHR45774:SF3">
    <property type="entry name" value="BTB (POZ) DOMAIN-CONTAINING 2B-RELATED"/>
    <property type="match status" value="1"/>
</dbReference>
<dbReference type="SUPFAM" id="SSF54695">
    <property type="entry name" value="POZ domain"/>
    <property type="match status" value="1"/>
</dbReference>
<dbReference type="InterPro" id="IPR000210">
    <property type="entry name" value="BTB/POZ_dom"/>
</dbReference>
<dbReference type="Pfam" id="PF07707">
    <property type="entry name" value="BACK"/>
    <property type="match status" value="1"/>
</dbReference>
<accession>A0ABD2MDP6</accession>
<dbReference type="PANTHER" id="PTHR45774">
    <property type="entry name" value="BTB/POZ DOMAIN-CONTAINING"/>
    <property type="match status" value="1"/>
</dbReference>
<dbReference type="Gene3D" id="3.30.710.10">
    <property type="entry name" value="Potassium Channel Kv1.1, Chain A"/>
    <property type="match status" value="1"/>
</dbReference>
<name>A0ABD2MDP6_9BILA</name>
<dbReference type="InterPro" id="IPR011333">
    <property type="entry name" value="SKP1/BTB/POZ_sf"/>
</dbReference>
<gene>
    <name evidence="2" type="ORF">niasHT_010209</name>
</gene>
<dbReference type="Gene3D" id="1.25.40.420">
    <property type="match status" value="1"/>
</dbReference>
<dbReference type="PROSITE" id="PS50097">
    <property type="entry name" value="BTB"/>
    <property type="match status" value="1"/>
</dbReference>
<dbReference type="Gene3D" id="2.60.210.10">
    <property type="entry name" value="Apoptosis, Tumor Necrosis Factor Receptor Associated Protein 2, Chain A"/>
    <property type="match status" value="1"/>
</dbReference>
<feature type="domain" description="BTB" evidence="1">
    <location>
        <begin position="19"/>
        <end position="82"/>
    </location>
</feature>
<dbReference type="SUPFAM" id="SSF49599">
    <property type="entry name" value="TRAF domain-like"/>
    <property type="match status" value="1"/>
</dbReference>
<evidence type="ECO:0000313" key="2">
    <source>
        <dbReference type="EMBL" id="KAL3125629.1"/>
    </source>
</evidence>
<dbReference type="EMBL" id="JBICBT010000027">
    <property type="protein sequence ID" value="KAL3125629.1"/>
    <property type="molecule type" value="Genomic_DNA"/>
</dbReference>
<dbReference type="InterPro" id="IPR002083">
    <property type="entry name" value="MATH/TRAF_dom"/>
</dbReference>
<dbReference type="AlphaFoldDB" id="A0ABD2MDP6"/>
<dbReference type="Pfam" id="PF22486">
    <property type="entry name" value="MATH_2"/>
    <property type="match status" value="1"/>
</dbReference>
<reference evidence="2 3" key="1">
    <citation type="submission" date="2024-10" db="EMBL/GenBank/DDBJ databases">
        <authorList>
            <person name="Kim D."/>
        </authorList>
    </citation>
    <scope>NUCLEOTIDE SEQUENCE [LARGE SCALE GENOMIC DNA]</scope>
    <source>
        <strain evidence="2">BH-2024</strain>
    </source>
</reference>
<evidence type="ECO:0000313" key="3">
    <source>
        <dbReference type="Proteomes" id="UP001620626"/>
    </source>
</evidence>
<dbReference type="Proteomes" id="UP001620626">
    <property type="component" value="Unassembled WGS sequence"/>
</dbReference>